<dbReference type="PANTHER" id="PTHR30136">
    <property type="entry name" value="HELIX-TURN-HELIX TRANSCRIPTIONAL REGULATOR, ICLR FAMILY"/>
    <property type="match status" value="1"/>
</dbReference>
<dbReference type="GO" id="GO:0045892">
    <property type="term" value="P:negative regulation of DNA-templated transcription"/>
    <property type="evidence" value="ECO:0007669"/>
    <property type="project" value="TreeGrafter"/>
</dbReference>
<protein>
    <recommendedName>
        <fullName evidence="5">Glycerol operon regulatory protein</fullName>
    </recommendedName>
</protein>
<accession>A0A1G8YQI5</accession>
<dbReference type="Gene3D" id="1.10.10.10">
    <property type="entry name" value="Winged helix-like DNA-binding domain superfamily/Winged helix DNA-binding domain"/>
    <property type="match status" value="1"/>
</dbReference>
<dbReference type="InterPro" id="IPR036388">
    <property type="entry name" value="WH-like_DNA-bd_sf"/>
</dbReference>
<reference evidence="8 9" key="1">
    <citation type="submission" date="2016-10" db="EMBL/GenBank/DDBJ databases">
        <authorList>
            <person name="de Groot N.N."/>
        </authorList>
    </citation>
    <scope>NUCLEOTIDE SEQUENCE [LARGE SCALE GENOMIC DNA]</scope>
    <source>
        <strain evidence="8 9">DSM 18346</strain>
    </source>
</reference>
<dbReference type="InterPro" id="IPR029016">
    <property type="entry name" value="GAF-like_dom_sf"/>
</dbReference>
<feature type="domain" description="HTH iclR-type" evidence="6">
    <location>
        <begin position="8"/>
        <end position="70"/>
    </location>
</feature>
<gene>
    <name evidence="8" type="ORF">SAMN05660472_00616</name>
</gene>
<dbReference type="PANTHER" id="PTHR30136:SF24">
    <property type="entry name" value="HTH-TYPE TRANSCRIPTIONAL REPRESSOR ALLR"/>
    <property type="match status" value="1"/>
</dbReference>
<dbReference type="OrthoDB" id="9791752at2"/>
<evidence type="ECO:0000256" key="5">
    <source>
        <dbReference type="ARBA" id="ARBA00070406"/>
    </source>
</evidence>
<name>A0A1G8YQI5_9FIRM</name>
<dbReference type="InterPro" id="IPR050707">
    <property type="entry name" value="HTH_MetabolicPath_Reg"/>
</dbReference>
<dbReference type="PROSITE" id="PS51077">
    <property type="entry name" value="HTH_ICLR"/>
    <property type="match status" value="1"/>
</dbReference>
<sequence length="256" mass="29083">MKESSQTVQSVERALAILEVLSDYGEGVGITELSTNINLHKSTVHRLLLTLIQKGYVEQNPETSKYKLTLKLFELGNKPLEKLDILTVAKPYLHQLKEVTHEVVHLVIREGTEIVYIDKVESENKIRMHSRIGTRSPMYCTSVGKAIMAYLPEEEVERLWENSEIKRLTPHTITDLNVMKKTLKEIRQKGYALDEEENELGIRCIGAPIFNHRGELAGAISVSGPTIRVTKEVVEGYKNHILEYSKNISKELGYRG</sequence>
<dbReference type="Pfam" id="PF09339">
    <property type="entry name" value="HTH_IclR"/>
    <property type="match status" value="1"/>
</dbReference>
<dbReference type="Pfam" id="PF01614">
    <property type="entry name" value="IclR_C"/>
    <property type="match status" value="1"/>
</dbReference>
<dbReference type="FunFam" id="1.10.10.10:FF:000056">
    <property type="entry name" value="IclR family transcriptional regulator"/>
    <property type="match status" value="1"/>
</dbReference>
<evidence type="ECO:0000313" key="9">
    <source>
        <dbReference type="Proteomes" id="UP000198718"/>
    </source>
</evidence>
<dbReference type="AlphaFoldDB" id="A0A1G8YQI5"/>
<dbReference type="InterPro" id="IPR036390">
    <property type="entry name" value="WH_DNA-bd_sf"/>
</dbReference>
<dbReference type="RefSeq" id="WP_090550115.1">
    <property type="nucleotide sequence ID" value="NZ_FNFP01000001.1"/>
</dbReference>
<dbReference type="SUPFAM" id="SSF46785">
    <property type="entry name" value="Winged helix' DNA-binding domain"/>
    <property type="match status" value="1"/>
</dbReference>
<evidence type="ECO:0000256" key="3">
    <source>
        <dbReference type="ARBA" id="ARBA00023163"/>
    </source>
</evidence>
<dbReference type="SUPFAM" id="SSF55781">
    <property type="entry name" value="GAF domain-like"/>
    <property type="match status" value="1"/>
</dbReference>
<dbReference type="GO" id="GO:0003677">
    <property type="term" value="F:DNA binding"/>
    <property type="evidence" value="ECO:0007669"/>
    <property type="project" value="UniProtKB-KW"/>
</dbReference>
<keyword evidence="3" id="KW-0804">Transcription</keyword>
<dbReference type="PROSITE" id="PS51078">
    <property type="entry name" value="ICLR_ED"/>
    <property type="match status" value="1"/>
</dbReference>
<evidence type="ECO:0000259" key="6">
    <source>
        <dbReference type="PROSITE" id="PS51077"/>
    </source>
</evidence>
<dbReference type="STRING" id="393762.SAMN05660472_00616"/>
<dbReference type="EMBL" id="FNFP01000001">
    <property type="protein sequence ID" value="SDK05031.1"/>
    <property type="molecule type" value="Genomic_DNA"/>
</dbReference>
<evidence type="ECO:0000259" key="7">
    <source>
        <dbReference type="PROSITE" id="PS51078"/>
    </source>
</evidence>
<proteinExistence type="predicted"/>
<dbReference type="Gene3D" id="3.30.450.40">
    <property type="match status" value="1"/>
</dbReference>
<keyword evidence="2" id="KW-0238">DNA-binding</keyword>
<dbReference type="Proteomes" id="UP000198718">
    <property type="component" value="Unassembled WGS sequence"/>
</dbReference>
<dbReference type="InterPro" id="IPR005471">
    <property type="entry name" value="Tscrpt_reg_IclR_N"/>
</dbReference>
<evidence type="ECO:0000313" key="8">
    <source>
        <dbReference type="EMBL" id="SDK05031.1"/>
    </source>
</evidence>
<evidence type="ECO:0000256" key="1">
    <source>
        <dbReference type="ARBA" id="ARBA00023015"/>
    </source>
</evidence>
<comment type="function">
    <text evidence="4">May be an activator protein for the gylABX operon.</text>
</comment>
<dbReference type="SMART" id="SM00346">
    <property type="entry name" value="HTH_ICLR"/>
    <property type="match status" value="1"/>
</dbReference>
<keyword evidence="9" id="KW-1185">Reference proteome</keyword>
<feature type="domain" description="IclR-ED" evidence="7">
    <location>
        <begin position="71"/>
        <end position="254"/>
    </location>
</feature>
<organism evidence="8 9">
    <name type="scientific">Natronincola ferrireducens</name>
    <dbReference type="NCBI Taxonomy" id="393762"/>
    <lineage>
        <taxon>Bacteria</taxon>
        <taxon>Bacillati</taxon>
        <taxon>Bacillota</taxon>
        <taxon>Clostridia</taxon>
        <taxon>Peptostreptococcales</taxon>
        <taxon>Natronincolaceae</taxon>
        <taxon>Natronincola</taxon>
    </lineage>
</organism>
<keyword evidence="1" id="KW-0805">Transcription regulation</keyword>
<dbReference type="GO" id="GO:0003700">
    <property type="term" value="F:DNA-binding transcription factor activity"/>
    <property type="evidence" value="ECO:0007669"/>
    <property type="project" value="TreeGrafter"/>
</dbReference>
<dbReference type="InterPro" id="IPR014757">
    <property type="entry name" value="Tscrpt_reg_IclR_C"/>
</dbReference>
<evidence type="ECO:0000256" key="4">
    <source>
        <dbReference type="ARBA" id="ARBA00058938"/>
    </source>
</evidence>
<evidence type="ECO:0000256" key="2">
    <source>
        <dbReference type="ARBA" id="ARBA00023125"/>
    </source>
</evidence>